<gene>
    <name evidence="2" type="ORF">Ahy_A04g017933</name>
</gene>
<feature type="compositionally biased region" description="Basic and acidic residues" evidence="1">
    <location>
        <begin position="200"/>
        <end position="232"/>
    </location>
</feature>
<dbReference type="EMBL" id="SDMP01000004">
    <property type="protein sequence ID" value="RYR60860.1"/>
    <property type="molecule type" value="Genomic_DNA"/>
</dbReference>
<dbReference type="AlphaFoldDB" id="A0A445DCE7"/>
<evidence type="ECO:0008006" key="4">
    <source>
        <dbReference type="Google" id="ProtNLM"/>
    </source>
</evidence>
<dbReference type="PANTHER" id="PTHR46033">
    <property type="entry name" value="PROTEIN MAIN-LIKE 2"/>
    <property type="match status" value="1"/>
</dbReference>
<dbReference type="InterPro" id="IPR044824">
    <property type="entry name" value="MAIN-like"/>
</dbReference>
<organism evidence="2 3">
    <name type="scientific">Arachis hypogaea</name>
    <name type="common">Peanut</name>
    <dbReference type="NCBI Taxonomy" id="3818"/>
    <lineage>
        <taxon>Eukaryota</taxon>
        <taxon>Viridiplantae</taxon>
        <taxon>Streptophyta</taxon>
        <taxon>Embryophyta</taxon>
        <taxon>Tracheophyta</taxon>
        <taxon>Spermatophyta</taxon>
        <taxon>Magnoliopsida</taxon>
        <taxon>eudicotyledons</taxon>
        <taxon>Gunneridae</taxon>
        <taxon>Pentapetalae</taxon>
        <taxon>rosids</taxon>
        <taxon>fabids</taxon>
        <taxon>Fabales</taxon>
        <taxon>Fabaceae</taxon>
        <taxon>Papilionoideae</taxon>
        <taxon>50 kb inversion clade</taxon>
        <taxon>dalbergioids sensu lato</taxon>
        <taxon>Dalbergieae</taxon>
        <taxon>Pterocarpus clade</taxon>
        <taxon>Arachis</taxon>
    </lineage>
</organism>
<feature type="region of interest" description="Disordered" evidence="1">
    <location>
        <begin position="188"/>
        <end position="260"/>
    </location>
</feature>
<dbReference type="Proteomes" id="UP000289738">
    <property type="component" value="Chromosome A04"/>
</dbReference>
<reference evidence="2 3" key="1">
    <citation type="submission" date="2019-01" db="EMBL/GenBank/DDBJ databases">
        <title>Sequencing of cultivated peanut Arachis hypogaea provides insights into genome evolution and oil improvement.</title>
        <authorList>
            <person name="Chen X."/>
        </authorList>
    </citation>
    <scope>NUCLEOTIDE SEQUENCE [LARGE SCALE GENOMIC DNA]</scope>
    <source>
        <strain evidence="3">cv. Fuhuasheng</strain>
        <tissue evidence="2">Leaves</tissue>
    </source>
</reference>
<evidence type="ECO:0000313" key="3">
    <source>
        <dbReference type="Proteomes" id="UP000289738"/>
    </source>
</evidence>
<keyword evidence="3" id="KW-1185">Reference proteome</keyword>
<evidence type="ECO:0000313" key="2">
    <source>
        <dbReference type="EMBL" id="RYR60860.1"/>
    </source>
</evidence>
<protein>
    <recommendedName>
        <fullName evidence="4">Aminotransferase-like plant mobile domain-containing protein</fullName>
    </recommendedName>
</protein>
<dbReference type="GO" id="GO:0010073">
    <property type="term" value="P:meristem maintenance"/>
    <property type="evidence" value="ECO:0007669"/>
    <property type="project" value="InterPro"/>
</dbReference>
<proteinExistence type="predicted"/>
<feature type="compositionally biased region" description="Acidic residues" evidence="1">
    <location>
        <begin position="233"/>
        <end position="242"/>
    </location>
</feature>
<name>A0A445DCE7_ARAHY</name>
<sequence length="328" mass="35547">MLRGGVQRRILSICHSCECTITLQDVAYQLVLPIDGQYVSGCLTDFKRYIDGDYPTWAWFDELLGVLPLADCIDKFTVKCTWVQETFSDLLQGADEETVRRYARAYIMMRLSTQLFGYKFGTYMHIRLSANIERKGTLSHALQTKDRFTSGWQYNRHVKRKCRFGTRSSQRKWRWLDDVINALEGRSRGHRGASYHSRRGARDGGRSRARHEERGRKDEGSSRDEGGDGRDDSGDDVGDGSGDEGGYGGHGAGRDGGMGGSSGVGDGSGCGGGGGGGRGGVGHDYGCDGYDSYGGGGLCDDGGDENAGGGFGDYFVGVPSSDMAIHDS</sequence>
<dbReference type="PANTHER" id="PTHR46033:SF8">
    <property type="entry name" value="PROTEIN MAINTENANCE OF MERISTEMS-LIKE"/>
    <property type="match status" value="1"/>
</dbReference>
<feature type="compositionally biased region" description="Gly residues" evidence="1">
    <location>
        <begin position="243"/>
        <end position="260"/>
    </location>
</feature>
<evidence type="ECO:0000256" key="1">
    <source>
        <dbReference type="SAM" id="MobiDB-lite"/>
    </source>
</evidence>
<feature type="compositionally biased region" description="Basic residues" evidence="1">
    <location>
        <begin position="188"/>
        <end position="199"/>
    </location>
</feature>
<accession>A0A445DCE7</accession>
<comment type="caution">
    <text evidence="2">The sequence shown here is derived from an EMBL/GenBank/DDBJ whole genome shotgun (WGS) entry which is preliminary data.</text>
</comment>